<evidence type="ECO:0000313" key="6">
    <source>
        <dbReference type="Proteomes" id="UP000709295"/>
    </source>
</evidence>
<dbReference type="GO" id="GO:0005524">
    <property type="term" value="F:ATP binding"/>
    <property type="evidence" value="ECO:0007669"/>
    <property type="project" value="InterPro"/>
</dbReference>
<reference evidence="5" key="1">
    <citation type="submission" date="2021-01" db="EMBL/GenBank/DDBJ databases">
        <title>Phytophthora aleatoria, a newly-described species from Pinus radiata is distinct from Phytophthora cactorum isolates based on comparative genomics.</title>
        <authorList>
            <person name="Mcdougal R."/>
            <person name="Panda P."/>
            <person name="Williams N."/>
            <person name="Studholme D.J."/>
        </authorList>
    </citation>
    <scope>NUCLEOTIDE SEQUENCE</scope>
    <source>
        <strain evidence="5">NZFS 4037</strain>
    </source>
</reference>
<dbReference type="Pfam" id="PF18483">
    <property type="entry name" value="Lectin_L-type_dom"/>
    <property type="match status" value="1"/>
</dbReference>
<dbReference type="PANTHER" id="PTHR12223:SF19">
    <property type="entry name" value="LEGUME LECTIN DOMAIN-CONTAINING PROTEIN"/>
    <property type="match status" value="1"/>
</dbReference>
<dbReference type="EMBL" id="JAENGY010000663">
    <property type="protein sequence ID" value="KAG6958570.1"/>
    <property type="molecule type" value="Genomic_DNA"/>
</dbReference>
<feature type="domain" description="Protein kinase" evidence="4">
    <location>
        <begin position="356"/>
        <end position="642"/>
    </location>
</feature>
<accession>A0A8J5J203</accession>
<proteinExistence type="predicted"/>
<dbReference type="GO" id="GO:0004672">
    <property type="term" value="F:protein kinase activity"/>
    <property type="evidence" value="ECO:0007669"/>
    <property type="project" value="InterPro"/>
</dbReference>
<dbReference type="InterPro" id="IPR008271">
    <property type="entry name" value="Ser/Thr_kinase_AS"/>
</dbReference>
<keyword evidence="1" id="KW-0175">Coiled coil</keyword>
<dbReference type="Pfam" id="PF00069">
    <property type="entry name" value="Pkinase"/>
    <property type="match status" value="1"/>
</dbReference>
<protein>
    <recommendedName>
        <fullName evidence="4">Protein kinase domain-containing protein</fullName>
    </recommendedName>
</protein>
<keyword evidence="3" id="KW-0472">Membrane</keyword>
<feature type="region of interest" description="Disordered" evidence="2">
    <location>
        <begin position="1"/>
        <end position="20"/>
    </location>
</feature>
<dbReference type="PANTHER" id="PTHR12223">
    <property type="entry name" value="VESICULAR MANNOSE-BINDING LECTIN"/>
    <property type="match status" value="1"/>
</dbReference>
<keyword evidence="3" id="KW-0812">Transmembrane</keyword>
<feature type="transmembrane region" description="Helical" evidence="3">
    <location>
        <begin position="358"/>
        <end position="382"/>
    </location>
</feature>
<dbReference type="PROSITE" id="PS00108">
    <property type="entry name" value="PROTEIN_KINASE_ST"/>
    <property type="match status" value="1"/>
</dbReference>
<organism evidence="5 6">
    <name type="scientific">Phytophthora aleatoria</name>
    <dbReference type="NCBI Taxonomy" id="2496075"/>
    <lineage>
        <taxon>Eukaryota</taxon>
        <taxon>Sar</taxon>
        <taxon>Stramenopiles</taxon>
        <taxon>Oomycota</taxon>
        <taxon>Peronosporomycetes</taxon>
        <taxon>Peronosporales</taxon>
        <taxon>Peronosporaceae</taxon>
        <taxon>Phytophthora</taxon>
    </lineage>
</organism>
<evidence type="ECO:0000313" key="5">
    <source>
        <dbReference type="EMBL" id="KAG6958570.1"/>
    </source>
</evidence>
<dbReference type="SMART" id="SM00220">
    <property type="entry name" value="S_TKc"/>
    <property type="match status" value="1"/>
</dbReference>
<feature type="coiled-coil region" evidence="1">
    <location>
        <begin position="658"/>
        <end position="685"/>
    </location>
</feature>
<dbReference type="PROSITE" id="PS50011">
    <property type="entry name" value="PROTEIN_KINASE_DOM"/>
    <property type="match status" value="1"/>
</dbReference>
<dbReference type="InterPro" id="IPR000719">
    <property type="entry name" value="Prot_kinase_dom"/>
</dbReference>
<dbReference type="Proteomes" id="UP000709295">
    <property type="component" value="Unassembled WGS sequence"/>
</dbReference>
<evidence type="ECO:0000256" key="2">
    <source>
        <dbReference type="SAM" id="MobiDB-lite"/>
    </source>
</evidence>
<dbReference type="InterPro" id="IPR051136">
    <property type="entry name" value="Intracellular_Lectin-GPT"/>
</dbReference>
<dbReference type="InterPro" id="IPR056573">
    <property type="entry name" value="Lectin_L-type_dom"/>
</dbReference>
<evidence type="ECO:0000256" key="3">
    <source>
        <dbReference type="SAM" id="Phobius"/>
    </source>
</evidence>
<dbReference type="CDD" id="cd01951">
    <property type="entry name" value="lectin_L-type"/>
    <property type="match status" value="1"/>
</dbReference>
<sequence length="1382" mass="154373">MIVTTIPGAHAQSSSSSTSVTTAETLAQEWFTDNFDDNETQLAVGVNSALKNLTSSDVMCYGFPSVQRRTNEASPNGGCPEIYTAVNASCSCLTTGYSDSDTWEFHVTLRTDEGSEKYPTTLTSSDVLAVDSIRTLLVPSNLTTLRIVGEGTYPQTITFVPQDQGLPGSTLPIAKVEDGSIGITTVSLENIDLSSITQSVSTFFPSTTLNITLRNCNMIKFGYDFFDGLDSVRYLDMSSNHLTAAYVGSSIAHSCSNQFCAVEVLNLTNNSISTFPTVVFNVDNLQELYIAENDITDFNISSTVFSAIQALVAFDSDPPDESTACTDGTWQTAHNRKFCVTNDTATAADTSSSDFSSLTIGLVAGGCAIVIIIVALVAWRYLSHKKTHRMSSSKNDFYSQEFGDTLDFDDTQVQVDPVFLNDPVIVTNRIDQKLLKMGRCISKAVTEFMDNGDLREVLHGYKLKGERLSWESHKATIALHIAEALSYLHALKPKIIHRDLKSKNVLLNMYLEAKLSDFGISRMRYLVETHMTAGVGTSFWIAPEVLLGRDYDEGADIFSFGVVLSEIDTDDYPYWNDKNTSNRGKIQEAEILSLVAEGRLRPSFSNDCPKAILDLADCCLQKKPEDRPTAAEIVVILEHMIHASERSSSSLQSGAWSVTSSDEEAQRLRQEVKRLTSELQELQFRTLSPEDVAFLDPAMQRIVVENRLLTSVAKGEQLKVATAQSLLAASLGPQESHPLYTQICLTKSWSERRKSLMAVRQQKLQDAYGFLMGRFEDPDKPHTSDHRYETPEGDICAVHAEVIHFPRVESLDKVWEAVIFHYNNIEIDISEKLGHTTVRDDYDSIEGIVHNIRVLSHSENCTSVESSIVTFSHRMMKALEDNRAIVSTANREGDGDLVVTLRRAAFAFWEGYVDYIGSKTCKHYYDMVRDARERGCGEKDKALRGTECREMFQWYVDNKEVVETDCYELKGSKPFYREFVYYDFNGTTGLVLNGKAATSSCAPFKPTDYSKYAGAADVREATLEVTLTEQLEAIRLETRDTENHTTSGRIAVETAMLGHRDVFQASEEKRRCPVRLRLTASQPHQVSSVWYAQQLPVLQGFETRFTFQITDQSRRCFEVKDQNFGLHEYQSCAVHGGDGFAFVLHSHQNRTATLAAEGSNMGFAGLQNSLAIEFDTWFNDKNAGEDVFYDHVAIYSRGQKSNTDAENARMSAAVVHDLADGKVHVVKIRYYPELKYNYMPYFSATTNLAKFIKDVSEGRRVGTLLVFMDDGIKNDIPILAIPINLAATLRLDSDEAFVGFTASTSSSWQKHDVLGWYYCTEPPCLDQYDTEMTFDFDYNEQSMYSTASHSNTLYPIFIYPDTVSWAKRQAYFAANQKVGLVS</sequence>
<comment type="caution">
    <text evidence="5">The sequence shown here is derived from an EMBL/GenBank/DDBJ whole genome shotgun (WGS) entry which is preliminary data.</text>
</comment>
<gene>
    <name evidence="5" type="ORF">JG688_00010454</name>
</gene>
<keyword evidence="3" id="KW-1133">Transmembrane helix</keyword>
<name>A0A8J5J203_9STRA</name>
<evidence type="ECO:0000259" key="4">
    <source>
        <dbReference type="PROSITE" id="PS50011"/>
    </source>
</evidence>
<keyword evidence="6" id="KW-1185">Reference proteome</keyword>
<evidence type="ECO:0000256" key="1">
    <source>
        <dbReference type="SAM" id="Coils"/>
    </source>
</evidence>